<dbReference type="Proteomes" id="UP000515506">
    <property type="component" value="Chromosome"/>
</dbReference>
<organism evidence="1 2">
    <name type="scientific">Pseudoxanthomonas mexicana</name>
    <dbReference type="NCBI Taxonomy" id="128785"/>
    <lineage>
        <taxon>Bacteria</taxon>
        <taxon>Pseudomonadati</taxon>
        <taxon>Pseudomonadota</taxon>
        <taxon>Gammaproteobacteria</taxon>
        <taxon>Lysobacterales</taxon>
        <taxon>Lysobacteraceae</taxon>
        <taxon>Pseudoxanthomonas</taxon>
    </lineage>
</organism>
<sequence>MSTSAPDADAQASVRRYFADYEVYEGGQCVAWGQVAAHVDDRAASADTIVATLRDDAARQHGAAPGAIRLRCVCRL</sequence>
<protein>
    <submittedName>
        <fullName evidence="1">Uncharacterized protein</fullName>
    </submittedName>
</protein>
<name>A0ABX6RBH9_PSEMX</name>
<evidence type="ECO:0000313" key="2">
    <source>
        <dbReference type="Proteomes" id="UP000515506"/>
    </source>
</evidence>
<keyword evidence="2" id="KW-1185">Reference proteome</keyword>
<evidence type="ECO:0000313" key="1">
    <source>
        <dbReference type="EMBL" id="QND80381.1"/>
    </source>
</evidence>
<dbReference type="EMBL" id="CP060028">
    <property type="protein sequence ID" value="QND80381.1"/>
    <property type="molecule type" value="Genomic_DNA"/>
</dbReference>
<reference evidence="1 2" key="1">
    <citation type="submission" date="2020-08" db="EMBL/GenBank/DDBJ databases">
        <title>Streptomycin resistant and MDR strain, P. mexicana.</title>
        <authorList>
            <person name="Ganesh-kumar S."/>
            <person name="Zhe T."/>
            <person name="Yu Z."/>
            <person name="Min Y."/>
        </authorList>
    </citation>
    <scope>NUCLEOTIDE SEQUENCE [LARGE SCALE GENOMIC DNA]</scope>
    <source>
        <strain evidence="1 2">GTZY</strain>
    </source>
</reference>
<gene>
    <name evidence="1" type="ORF">H4W19_00770</name>
</gene>
<proteinExistence type="predicted"/>
<dbReference type="RefSeq" id="WP_185895616.1">
    <property type="nucleotide sequence ID" value="NZ_CP060028.1"/>
</dbReference>
<accession>A0ABX6RBH9</accession>